<dbReference type="GO" id="GO:0032447">
    <property type="term" value="P:protein urmylation"/>
    <property type="evidence" value="ECO:0007669"/>
    <property type="project" value="UniProtKB-UniRule"/>
</dbReference>
<reference evidence="4 5" key="1">
    <citation type="submission" date="2020-11" db="EMBL/GenBank/DDBJ databases">
        <title>Kefir isolates.</title>
        <authorList>
            <person name="Marcisauskas S."/>
            <person name="Kim Y."/>
            <person name="Blasche S."/>
        </authorList>
    </citation>
    <scope>NUCLEOTIDE SEQUENCE [LARGE SCALE GENOMIC DNA]</scope>
    <source>
        <strain evidence="4 5">OG2</strain>
    </source>
</reference>
<proteinExistence type="inferred from homology"/>
<dbReference type="GO" id="GO:0000049">
    <property type="term" value="F:tRNA binding"/>
    <property type="evidence" value="ECO:0007669"/>
    <property type="project" value="InterPro"/>
</dbReference>
<sequence length="470" mass="54527">MDGVKCKRCKENDATVKSRKEPFCNKCFIKFVSLKQRKLMMTDEFYRDHFKVLYGKDLVNDGISKIVLPFDYSSSSFSALDVLVSLLKEQRVQHRGRIGFKIELVTIFKNEKELESFKESWELLKISDVYGADVWSQLNAHFIDAESFFNDTDGLEQIVLHNEDFNSMGMDYVVPAESTQYKIESLLASCPNRNTRNDMWIFIVTHLVKKFTYQQQDSQIILWAHSMTKLADHIIGLIVKGRGAQIAASLDSGKFDHDYDDRFKNLYPLKNTLLSELDAYCIITGLDKYIVNYSVRRDLMIEQEEVDTKTNDPNKNVRLVKNMTINELARKYFDDIEGEYSNIIATVLRTGDKLKPPAIENKDCSKCSICLNTIYSNPSEWLRNIAINKGHPVETDEERELYKLWQESQVGIQTGKYLKLKEKTWSEGHEILLCYGCIINLNGINTREIIWPKHEEEELQSILSEYELSD</sequence>
<dbReference type="Gene3D" id="3.40.50.620">
    <property type="entry name" value="HUPs"/>
    <property type="match status" value="1"/>
</dbReference>
<organism evidence="4 5">
    <name type="scientific">Maudiozyma exigua</name>
    <name type="common">Yeast</name>
    <name type="synonym">Kazachstania exigua</name>
    <dbReference type="NCBI Taxonomy" id="34358"/>
    <lineage>
        <taxon>Eukaryota</taxon>
        <taxon>Fungi</taxon>
        <taxon>Dikarya</taxon>
        <taxon>Ascomycota</taxon>
        <taxon>Saccharomycotina</taxon>
        <taxon>Saccharomycetes</taxon>
        <taxon>Saccharomycetales</taxon>
        <taxon>Saccharomycetaceae</taxon>
        <taxon>Maudiozyma</taxon>
    </lineage>
</organism>
<evidence type="ECO:0000256" key="2">
    <source>
        <dbReference type="ARBA" id="ARBA00022694"/>
    </source>
</evidence>
<dbReference type="InterPro" id="IPR014729">
    <property type="entry name" value="Rossmann-like_a/b/a_fold"/>
</dbReference>
<dbReference type="OrthoDB" id="25129at2759"/>
<dbReference type="AlphaFoldDB" id="A0A9P7BC00"/>
<dbReference type="Proteomes" id="UP000750334">
    <property type="component" value="Unassembled WGS sequence"/>
</dbReference>
<dbReference type="GO" id="GO:0016783">
    <property type="term" value="F:sulfurtransferase activity"/>
    <property type="evidence" value="ECO:0007669"/>
    <property type="project" value="TreeGrafter"/>
</dbReference>
<dbReference type="HAMAP" id="MF_03054">
    <property type="entry name" value="CTU2"/>
    <property type="match status" value="1"/>
</dbReference>
<dbReference type="PANTHER" id="PTHR20882:SF14">
    <property type="entry name" value="CYTOPLASMIC TRNA 2-THIOLATION PROTEIN 2"/>
    <property type="match status" value="1"/>
</dbReference>
<gene>
    <name evidence="3 4" type="primary">NCS2</name>
    <name evidence="3" type="synonym">CTU2</name>
    <name evidence="4" type="ORF">C6P45_003115</name>
</gene>
<dbReference type="GO" id="GO:0002143">
    <property type="term" value="P:tRNA wobble position uridine thiolation"/>
    <property type="evidence" value="ECO:0007669"/>
    <property type="project" value="TreeGrafter"/>
</dbReference>
<comment type="caution">
    <text evidence="4">The sequence shown here is derived from an EMBL/GenBank/DDBJ whole genome shotgun (WGS) entry which is preliminary data.</text>
</comment>
<comment type="pathway">
    <text evidence="3">tRNA modification; 5-methoxycarbonylmethyl-2-thiouridine-tRNA biosynthesis.</text>
</comment>
<comment type="similarity">
    <text evidence="3">Belongs to the CTU2/NCS2 family.</text>
</comment>
<name>A0A9P7BC00_MAUEX</name>
<keyword evidence="2 3" id="KW-0819">tRNA processing</keyword>
<comment type="function">
    <text evidence="3">Plays a central role in 2-thiolation of mcm(5)S(2)U at tRNA wobble positions of tRNA(Lys), tRNA(Glu) and tRNA(Gln). May act by forming a heterodimer with NCS6 that ligates sulfur from thiocarboxylated URM1 onto the uridine of tRNAs at wobble position. Prior mcm(5) tRNA modification by the elongator complex is required for 2-thiolation. May also be involved in protein urmylation.</text>
</comment>
<comment type="subcellular location">
    <subcellularLocation>
        <location evidence="3">Cytoplasm</location>
    </subcellularLocation>
</comment>
<evidence type="ECO:0000313" key="5">
    <source>
        <dbReference type="Proteomes" id="UP000750334"/>
    </source>
</evidence>
<evidence type="ECO:0000313" key="4">
    <source>
        <dbReference type="EMBL" id="KAG0669951.1"/>
    </source>
</evidence>
<dbReference type="PANTHER" id="PTHR20882">
    <property type="entry name" value="CYTOPLASMIC TRNA 2-THIOLATION PROTEIN 2"/>
    <property type="match status" value="1"/>
</dbReference>
<keyword evidence="1 3" id="KW-0963">Cytoplasm</keyword>
<dbReference type="GO" id="GO:0005829">
    <property type="term" value="C:cytosol"/>
    <property type="evidence" value="ECO:0007669"/>
    <property type="project" value="TreeGrafter"/>
</dbReference>
<protein>
    <recommendedName>
        <fullName evidence="3">Cytoplasmic tRNA 2-thiolation protein 2</fullName>
    </recommendedName>
</protein>
<dbReference type="Pfam" id="PF10288">
    <property type="entry name" value="CTU2"/>
    <property type="match status" value="1"/>
</dbReference>
<keyword evidence="5" id="KW-1185">Reference proteome</keyword>
<evidence type="ECO:0000256" key="3">
    <source>
        <dbReference type="HAMAP-Rule" id="MF_03054"/>
    </source>
</evidence>
<dbReference type="InterPro" id="IPR019407">
    <property type="entry name" value="CTU2"/>
</dbReference>
<evidence type="ECO:0000256" key="1">
    <source>
        <dbReference type="ARBA" id="ARBA00022490"/>
    </source>
</evidence>
<dbReference type="GO" id="GO:0016779">
    <property type="term" value="F:nucleotidyltransferase activity"/>
    <property type="evidence" value="ECO:0007669"/>
    <property type="project" value="UniProtKB-UniRule"/>
</dbReference>
<dbReference type="EMBL" id="PUHR01000030">
    <property type="protein sequence ID" value="KAG0669951.1"/>
    <property type="molecule type" value="Genomic_DNA"/>
</dbReference>
<accession>A0A9P7BC00</accession>